<proteinExistence type="predicted"/>
<gene>
    <name evidence="3" type="ORF">V5O48_008963</name>
</gene>
<feature type="coiled-coil region" evidence="1">
    <location>
        <begin position="158"/>
        <end position="192"/>
    </location>
</feature>
<dbReference type="EMBL" id="JBAHYK010000557">
    <property type="protein sequence ID" value="KAL0572996.1"/>
    <property type="molecule type" value="Genomic_DNA"/>
</dbReference>
<evidence type="ECO:0000256" key="1">
    <source>
        <dbReference type="SAM" id="Coils"/>
    </source>
</evidence>
<feature type="compositionally biased region" description="Low complexity" evidence="2">
    <location>
        <begin position="28"/>
        <end position="59"/>
    </location>
</feature>
<protein>
    <submittedName>
        <fullName evidence="3">Uncharacterized protein</fullName>
    </submittedName>
</protein>
<feature type="region of interest" description="Disordered" evidence="2">
    <location>
        <begin position="1"/>
        <end position="80"/>
    </location>
</feature>
<comment type="caution">
    <text evidence="3">The sequence shown here is derived from an EMBL/GenBank/DDBJ whole genome shotgun (WGS) entry which is preliminary data.</text>
</comment>
<reference evidence="3 4" key="1">
    <citation type="submission" date="2024-02" db="EMBL/GenBank/DDBJ databases">
        <title>A draft genome for the cacao thread blight pathogen Marasmius crinis-equi.</title>
        <authorList>
            <person name="Cohen S.P."/>
            <person name="Baruah I.K."/>
            <person name="Amoako-Attah I."/>
            <person name="Bukari Y."/>
            <person name="Meinhardt L.W."/>
            <person name="Bailey B.A."/>
        </authorList>
    </citation>
    <scope>NUCLEOTIDE SEQUENCE [LARGE SCALE GENOMIC DNA]</scope>
    <source>
        <strain evidence="3 4">GH-76</strain>
    </source>
</reference>
<keyword evidence="4" id="KW-1185">Reference proteome</keyword>
<evidence type="ECO:0000313" key="3">
    <source>
        <dbReference type="EMBL" id="KAL0572996.1"/>
    </source>
</evidence>
<dbReference type="Proteomes" id="UP001465976">
    <property type="component" value="Unassembled WGS sequence"/>
</dbReference>
<organism evidence="3 4">
    <name type="scientific">Marasmius crinis-equi</name>
    <dbReference type="NCBI Taxonomy" id="585013"/>
    <lineage>
        <taxon>Eukaryota</taxon>
        <taxon>Fungi</taxon>
        <taxon>Dikarya</taxon>
        <taxon>Basidiomycota</taxon>
        <taxon>Agaricomycotina</taxon>
        <taxon>Agaricomycetes</taxon>
        <taxon>Agaricomycetidae</taxon>
        <taxon>Agaricales</taxon>
        <taxon>Marasmiineae</taxon>
        <taxon>Marasmiaceae</taxon>
        <taxon>Marasmius</taxon>
    </lineage>
</organism>
<evidence type="ECO:0000313" key="4">
    <source>
        <dbReference type="Proteomes" id="UP001465976"/>
    </source>
</evidence>
<keyword evidence="1" id="KW-0175">Coiled coil</keyword>
<evidence type="ECO:0000256" key="2">
    <source>
        <dbReference type="SAM" id="MobiDB-lite"/>
    </source>
</evidence>
<sequence length="223" mass="25173">MTTHSDTQPRDAAQTDNHLVPTDWQMGGKSSQSPRSLLSRSSSSRSSSTSSSGSSTSSRKSSHKSPKLPDSLAPSEIRRRKAWRTKGWGYPWRYNRQNAPISHFARGDYRELGLSWRGRPGRDESLDGLANREWAQAQMYRISPQAQDDGAPPPTFTGEQIISRLQQVSAELQRAEEREAELERERIALNRRVAELAVVQEDLKDLQTLACTWFQEPFDVSTS</sequence>
<name>A0ABR3FCF2_9AGAR</name>
<accession>A0ABR3FCF2</accession>